<evidence type="ECO:0000256" key="1">
    <source>
        <dbReference type="SAM" id="MobiDB-lite"/>
    </source>
</evidence>
<organism evidence="2 3">
    <name type="scientific">Populibacterium corticicola</name>
    <dbReference type="NCBI Taxonomy" id="1812826"/>
    <lineage>
        <taxon>Bacteria</taxon>
        <taxon>Bacillati</taxon>
        <taxon>Actinomycetota</taxon>
        <taxon>Actinomycetes</taxon>
        <taxon>Micrococcales</taxon>
        <taxon>Jonesiaceae</taxon>
        <taxon>Populibacterium</taxon>
    </lineage>
</organism>
<dbReference type="Proteomes" id="UP001597391">
    <property type="component" value="Unassembled WGS sequence"/>
</dbReference>
<feature type="region of interest" description="Disordered" evidence="1">
    <location>
        <begin position="1"/>
        <end position="25"/>
    </location>
</feature>
<feature type="compositionally biased region" description="Polar residues" evidence="1">
    <location>
        <begin position="67"/>
        <end position="80"/>
    </location>
</feature>
<feature type="compositionally biased region" description="Acidic residues" evidence="1">
    <location>
        <begin position="161"/>
        <end position="170"/>
    </location>
</feature>
<reference evidence="3" key="1">
    <citation type="journal article" date="2019" name="Int. J. Syst. Evol. Microbiol.">
        <title>The Global Catalogue of Microorganisms (GCM) 10K type strain sequencing project: providing services to taxonomists for standard genome sequencing and annotation.</title>
        <authorList>
            <consortium name="The Broad Institute Genomics Platform"/>
            <consortium name="The Broad Institute Genome Sequencing Center for Infectious Disease"/>
            <person name="Wu L."/>
            <person name="Ma J."/>
        </authorList>
    </citation>
    <scope>NUCLEOTIDE SEQUENCE [LARGE SCALE GENOMIC DNA]</scope>
    <source>
        <strain evidence="3">KCTC 33576</strain>
    </source>
</reference>
<feature type="region of interest" description="Disordered" evidence="1">
    <location>
        <begin position="151"/>
        <end position="207"/>
    </location>
</feature>
<comment type="caution">
    <text evidence="2">The sequence shown here is derived from an EMBL/GenBank/DDBJ whole genome shotgun (WGS) entry which is preliminary data.</text>
</comment>
<evidence type="ECO:0000313" key="3">
    <source>
        <dbReference type="Proteomes" id="UP001597391"/>
    </source>
</evidence>
<keyword evidence="3" id="KW-1185">Reference proteome</keyword>
<feature type="region of interest" description="Disordered" evidence="1">
    <location>
        <begin position="39"/>
        <end position="86"/>
    </location>
</feature>
<proteinExistence type="predicted"/>
<sequence length="524" mass="56339">MTKTPRNEFDRLVDQDPADGLPFDESSLIANLKERLPEASLSDDFPQAVETPLDGQEAQEIPKVSAGSESAHTDPSQGTAAISEVVPLDPRKRRPLAWGQIAASVAITSLIVGAGATAAANGGLRFDAFGGSSSGAEHVTLMSEDAGTVELDSSGTAMNEGPEEATEEAAETDHAASQPLTGGGRDSYSGMDGASTARTEGAQASADAAIAPFRDTFRNRFEGKGLSSTRETATAYGFDERAAVKKETFEKLKEVFGVKGTTKQEWGSFYVNDSDSTYLNSSGDGTGGFYFGTQHELVEQEDLNFEASLERAKELMTELGVDTDRYTFDATEHEYWTWIEPAVAPTDGDEKAAAGGEKKLKTVKVRATLNELGPESWAGSWEFDFSGDTLFSVYGSLAQLVDLGEYEVVSQQEAVDRLNDPHFGVSNMNYPTDWDQQVYELYRYEEVGEKEGPKAHPAPNPGMKFSWSVGTVTLTKGTLKVAQIGEGDGTYLVPVWEFNATNGATYQVLAVADEGLDFSPTSSR</sequence>
<dbReference type="EMBL" id="JBHUOP010000006">
    <property type="protein sequence ID" value="MFD2841534.1"/>
    <property type="molecule type" value="Genomic_DNA"/>
</dbReference>
<accession>A0ABW5XIJ8</accession>
<dbReference type="RefSeq" id="WP_377467621.1">
    <property type="nucleotide sequence ID" value="NZ_JBHUOP010000006.1"/>
</dbReference>
<protein>
    <submittedName>
        <fullName evidence="2">Uncharacterized protein</fullName>
    </submittedName>
</protein>
<feature type="compositionally biased region" description="Basic and acidic residues" evidence="1">
    <location>
        <begin position="1"/>
        <end position="14"/>
    </location>
</feature>
<name>A0ABW5XIJ8_9MICO</name>
<evidence type="ECO:0000313" key="2">
    <source>
        <dbReference type="EMBL" id="MFD2841534.1"/>
    </source>
</evidence>
<gene>
    <name evidence="2" type="ORF">ACFSYH_13285</name>
</gene>